<evidence type="ECO:0000313" key="3">
    <source>
        <dbReference type="Proteomes" id="UP001285263"/>
    </source>
</evidence>
<evidence type="ECO:0000313" key="2">
    <source>
        <dbReference type="EMBL" id="MDY0748244.1"/>
    </source>
</evidence>
<dbReference type="RefSeq" id="WP_320426216.1">
    <property type="nucleotide sequence ID" value="NZ_JAXCLA010000010.1"/>
</dbReference>
<keyword evidence="3" id="KW-1185">Reference proteome</keyword>
<feature type="transmembrane region" description="Helical" evidence="1">
    <location>
        <begin position="234"/>
        <end position="253"/>
    </location>
</feature>
<keyword evidence="1" id="KW-0472">Membrane</keyword>
<feature type="transmembrane region" description="Helical" evidence="1">
    <location>
        <begin position="163"/>
        <end position="186"/>
    </location>
</feature>
<feature type="transmembrane region" description="Helical" evidence="1">
    <location>
        <begin position="106"/>
        <end position="127"/>
    </location>
</feature>
<dbReference type="Pfam" id="PF06772">
    <property type="entry name" value="LtrA"/>
    <property type="match status" value="1"/>
</dbReference>
<feature type="transmembrane region" description="Helical" evidence="1">
    <location>
        <begin position="139"/>
        <end position="157"/>
    </location>
</feature>
<organism evidence="2 3">
    <name type="scientific">Roseateles agri</name>
    <dbReference type="NCBI Taxonomy" id="3098619"/>
    <lineage>
        <taxon>Bacteria</taxon>
        <taxon>Pseudomonadati</taxon>
        <taxon>Pseudomonadota</taxon>
        <taxon>Betaproteobacteria</taxon>
        <taxon>Burkholderiales</taxon>
        <taxon>Sphaerotilaceae</taxon>
        <taxon>Roseateles</taxon>
    </lineage>
</organism>
<sequence>MSTLLRERIHGEEAKVSSVELFFDLVYVFAVTQLSHRLLEHMSPIGALQTLLLWFAVWLGWQYTCWVTNWFDPEKLQIRVLLFALMLVALPMSAAIPEAFGERGLLFAACYVGLQVGRSVFVLLCLGRGNALTPNFLRILGWTVISGIFWIAGALQEDATLRLALWAVAVLCEYVSPMFGFVLPGLGRSSTQDWTIEGGHLAERCQLFVIVALGESILVTGATLAQSADWGGDTPLAFALAFATSLVLWWIYFDTSSRDASHRIAHAADPGGMGALFHYLHVLIVGSVIVVAVGCELLMAHPHEHVGLQHVAATLGGPGLYLLGNALFRRVVYGSVPASHIAGLLGLAVWAAAATALGLSLLALCAGIVALLLIVAAWDGCTQRQ</sequence>
<evidence type="ECO:0000256" key="1">
    <source>
        <dbReference type="SAM" id="Phobius"/>
    </source>
</evidence>
<comment type="caution">
    <text evidence="2">The sequence shown here is derived from an EMBL/GenBank/DDBJ whole genome shotgun (WGS) entry which is preliminary data.</text>
</comment>
<feature type="transmembrane region" description="Helical" evidence="1">
    <location>
        <begin position="274"/>
        <end position="300"/>
    </location>
</feature>
<reference evidence="2 3" key="1">
    <citation type="submission" date="2023-11" db="EMBL/GenBank/DDBJ databases">
        <title>Paucibacter sp. nov., isolated from fresh soil in Korea.</title>
        <authorList>
            <person name="Le N.T.T."/>
        </authorList>
    </citation>
    <scope>NUCLEOTIDE SEQUENCE [LARGE SCALE GENOMIC DNA]</scope>
    <source>
        <strain evidence="2 3">R3-3</strain>
    </source>
</reference>
<keyword evidence="1" id="KW-1133">Transmembrane helix</keyword>
<name>A0ABU5DSH2_9BURK</name>
<feature type="transmembrane region" description="Helical" evidence="1">
    <location>
        <begin position="80"/>
        <end position="100"/>
    </location>
</feature>
<dbReference type="EMBL" id="JAXCLA010000010">
    <property type="protein sequence ID" value="MDY0748244.1"/>
    <property type="molecule type" value="Genomic_DNA"/>
</dbReference>
<feature type="transmembrane region" description="Helical" evidence="1">
    <location>
        <begin position="51"/>
        <end position="68"/>
    </location>
</feature>
<feature type="transmembrane region" description="Helical" evidence="1">
    <location>
        <begin position="306"/>
        <end position="324"/>
    </location>
</feature>
<dbReference type="PANTHER" id="PTHR36840:SF1">
    <property type="entry name" value="BLL5714 PROTEIN"/>
    <property type="match status" value="1"/>
</dbReference>
<dbReference type="Proteomes" id="UP001285263">
    <property type="component" value="Unassembled WGS sequence"/>
</dbReference>
<keyword evidence="1" id="KW-0812">Transmembrane</keyword>
<dbReference type="PANTHER" id="PTHR36840">
    <property type="entry name" value="BLL5714 PROTEIN"/>
    <property type="match status" value="1"/>
</dbReference>
<proteinExistence type="predicted"/>
<protein>
    <submittedName>
        <fullName evidence="2">Low temperature requirement protein A</fullName>
    </submittedName>
</protein>
<dbReference type="InterPro" id="IPR010640">
    <property type="entry name" value="Low_temperature_requirement_A"/>
</dbReference>
<feature type="transmembrane region" description="Helical" evidence="1">
    <location>
        <begin position="359"/>
        <end position="378"/>
    </location>
</feature>
<feature type="transmembrane region" description="Helical" evidence="1">
    <location>
        <begin position="207"/>
        <end position="228"/>
    </location>
</feature>
<accession>A0ABU5DSH2</accession>
<gene>
    <name evidence="2" type="ORF">SNE35_27350</name>
</gene>
<feature type="transmembrane region" description="Helical" evidence="1">
    <location>
        <begin position="331"/>
        <end position="353"/>
    </location>
</feature>